<sequence>MKLTLEHNASAALLPDDVLVLRLMSCKVIPWQGWLLLQLKIMASSEALVPLMSLYTTLLTCTADAYQSIIVNVSIQRDGALITRCREELVVVPGFDILSFDHSSSDQ</sequence>
<dbReference type="EMBL" id="CM042881">
    <property type="protein sequence ID" value="KAI4385597.1"/>
    <property type="molecule type" value="Genomic_DNA"/>
</dbReference>
<gene>
    <name evidence="1" type="ORF">MLD38_003604</name>
</gene>
<comment type="caution">
    <text evidence="1">The sequence shown here is derived from an EMBL/GenBank/DDBJ whole genome shotgun (WGS) entry which is preliminary data.</text>
</comment>
<accession>A0ACB9SBL7</accession>
<evidence type="ECO:0000313" key="2">
    <source>
        <dbReference type="Proteomes" id="UP001057402"/>
    </source>
</evidence>
<organism evidence="1 2">
    <name type="scientific">Melastoma candidum</name>
    <dbReference type="NCBI Taxonomy" id="119954"/>
    <lineage>
        <taxon>Eukaryota</taxon>
        <taxon>Viridiplantae</taxon>
        <taxon>Streptophyta</taxon>
        <taxon>Embryophyta</taxon>
        <taxon>Tracheophyta</taxon>
        <taxon>Spermatophyta</taxon>
        <taxon>Magnoliopsida</taxon>
        <taxon>eudicotyledons</taxon>
        <taxon>Gunneridae</taxon>
        <taxon>Pentapetalae</taxon>
        <taxon>rosids</taxon>
        <taxon>malvids</taxon>
        <taxon>Myrtales</taxon>
        <taxon>Melastomataceae</taxon>
        <taxon>Melastomatoideae</taxon>
        <taxon>Melastomateae</taxon>
        <taxon>Melastoma</taxon>
    </lineage>
</organism>
<keyword evidence="2" id="KW-1185">Reference proteome</keyword>
<dbReference type="Proteomes" id="UP001057402">
    <property type="component" value="Chromosome 2"/>
</dbReference>
<name>A0ACB9SBL7_9MYRT</name>
<proteinExistence type="predicted"/>
<reference evidence="2" key="1">
    <citation type="journal article" date="2023" name="Front. Plant Sci.">
        <title>Chromosomal-level genome assembly of Melastoma candidum provides insights into trichome evolution.</title>
        <authorList>
            <person name="Zhong Y."/>
            <person name="Wu W."/>
            <person name="Sun C."/>
            <person name="Zou P."/>
            <person name="Liu Y."/>
            <person name="Dai S."/>
            <person name="Zhou R."/>
        </authorList>
    </citation>
    <scope>NUCLEOTIDE SEQUENCE [LARGE SCALE GENOMIC DNA]</scope>
</reference>
<protein>
    <submittedName>
        <fullName evidence="1">Uncharacterized protein</fullName>
    </submittedName>
</protein>
<evidence type="ECO:0000313" key="1">
    <source>
        <dbReference type="EMBL" id="KAI4385597.1"/>
    </source>
</evidence>